<evidence type="ECO:0000313" key="3">
    <source>
        <dbReference type="EMBL" id="MBP1325984.1"/>
    </source>
</evidence>
<gene>
    <name evidence="3" type="ORF">JOF28_001216</name>
</gene>
<protein>
    <submittedName>
        <fullName evidence="3">Nicotinamidase-related amidase</fullName>
    </submittedName>
</protein>
<dbReference type="CDD" id="cd00431">
    <property type="entry name" value="cysteine_hydrolases"/>
    <property type="match status" value="1"/>
</dbReference>
<reference evidence="3" key="1">
    <citation type="submission" date="2021-02" db="EMBL/GenBank/DDBJ databases">
        <title>Sequencing the genomes of 1000 actinobacteria strains.</title>
        <authorList>
            <person name="Klenk H.-P."/>
        </authorList>
    </citation>
    <scope>NUCLEOTIDE SEQUENCE</scope>
    <source>
        <strain evidence="3">DSM 22850</strain>
    </source>
</reference>
<dbReference type="GO" id="GO:0016787">
    <property type="term" value="F:hydrolase activity"/>
    <property type="evidence" value="ECO:0007669"/>
    <property type="project" value="UniProtKB-KW"/>
</dbReference>
<evidence type="ECO:0000256" key="1">
    <source>
        <dbReference type="ARBA" id="ARBA00022801"/>
    </source>
</evidence>
<name>A0A940PR07_9MICO</name>
<evidence type="ECO:0000313" key="4">
    <source>
        <dbReference type="Proteomes" id="UP000675163"/>
    </source>
</evidence>
<dbReference type="Pfam" id="PF00857">
    <property type="entry name" value="Isochorismatase"/>
    <property type="match status" value="1"/>
</dbReference>
<sequence length="210" mass="21938">MELGELAAPEHTAVVIIEMQRGVVGDCAGPMLAPLTTAVESHQIASRLAELADAARRSGIRVVHAVARFRADWATTPINNPTFAVHRKIDPNRIVEGTPGAEVIAQLTPQPADIVSVRQHGMSAFTGTDLDAALRALGVRTVVIGGVSLNLGVPGTANEAINLGYKIAVVRDGVIGVPTEYGEQVLQHTLRPLGPTPTTAELVAAWGGAE</sequence>
<proteinExistence type="predicted"/>
<accession>A0A940PR07</accession>
<dbReference type="PANTHER" id="PTHR43540:SF6">
    <property type="entry name" value="ISOCHORISMATASE-LIKE DOMAIN-CONTAINING PROTEIN"/>
    <property type="match status" value="1"/>
</dbReference>
<keyword evidence="1" id="KW-0378">Hydrolase</keyword>
<dbReference type="PANTHER" id="PTHR43540">
    <property type="entry name" value="PEROXYUREIDOACRYLATE/UREIDOACRYLATE AMIDOHYDROLASE-RELATED"/>
    <property type="match status" value="1"/>
</dbReference>
<keyword evidence="4" id="KW-1185">Reference proteome</keyword>
<dbReference type="InterPro" id="IPR000868">
    <property type="entry name" value="Isochorismatase-like_dom"/>
</dbReference>
<feature type="domain" description="Isochorismatase-like" evidence="2">
    <location>
        <begin position="12"/>
        <end position="200"/>
    </location>
</feature>
<evidence type="ECO:0000259" key="2">
    <source>
        <dbReference type="Pfam" id="PF00857"/>
    </source>
</evidence>
<dbReference type="AlphaFoldDB" id="A0A940PR07"/>
<comment type="caution">
    <text evidence="3">The sequence shown here is derived from an EMBL/GenBank/DDBJ whole genome shotgun (WGS) entry which is preliminary data.</text>
</comment>
<dbReference type="InterPro" id="IPR050272">
    <property type="entry name" value="Isochorismatase-like_hydrls"/>
</dbReference>
<dbReference type="InterPro" id="IPR036380">
    <property type="entry name" value="Isochorismatase-like_sf"/>
</dbReference>
<dbReference type="Gene3D" id="3.40.50.850">
    <property type="entry name" value="Isochorismatase-like"/>
    <property type="match status" value="1"/>
</dbReference>
<dbReference type="Proteomes" id="UP000675163">
    <property type="component" value="Unassembled WGS sequence"/>
</dbReference>
<dbReference type="SUPFAM" id="SSF52499">
    <property type="entry name" value="Isochorismatase-like hydrolases"/>
    <property type="match status" value="1"/>
</dbReference>
<organism evidence="3 4">
    <name type="scientific">Leucobacter exalbidus</name>
    <dbReference type="NCBI Taxonomy" id="662960"/>
    <lineage>
        <taxon>Bacteria</taxon>
        <taxon>Bacillati</taxon>
        <taxon>Actinomycetota</taxon>
        <taxon>Actinomycetes</taxon>
        <taxon>Micrococcales</taxon>
        <taxon>Microbacteriaceae</taxon>
        <taxon>Leucobacter</taxon>
    </lineage>
</organism>
<dbReference type="RefSeq" id="WP_209704963.1">
    <property type="nucleotide sequence ID" value="NZ_JAFIDA010000001.1"/>
</dbReference>
<dbReference type="EMBL" id="JAFIDA010000001">
    <property type="protein sequence ID" value="MBP1325984.1"/>
    <property type="molecule type" value="Genomic_DNA"/>
</dbReference>